<dbReference type="Proteomes" id="UP001500751">
    <property type="component" value="Unassembled WGS sequence"/>
</dbReference>
<protein>
    <submittedName>
        <fullName evidence="1">Uncharacterized protein</fullName>
    </submittedName>
</protein>
<organism evidence="1 2">
    <name type="scientific">Catenulispora yoronensis</name>
    <dbReference type="NCBI Taxonomy" id="450799"/>
    <lineage>
        <taxon>Bacteria</taxon>
        <taxon>Bacillati</taxon>
        <taxon>Actinomycetota</taxon>
        <taxon>Actinomycetes</taxon>
        <taxon>Catenulisporales</taxon>
        <taxon>Catenulisporaceae</taxon>
        <taxon>Catenulispora</taxon>
    </lineage>
</organism>
<evidence type="ECO:0000313" key="1">
    <source>
        <dbReference type="EMBL" id="GAA2012120.1"/>
    </source>
</evidence>
<keyword evidence="2" id="KW-1185">Reference proteome</keyword>
<dbReference type="EMBL" id="BAAAQN010000002">
    <property type="protein sequence ID" value="GAA2012120.1"/>
    <property type="molecule type" value="Genomic_DNA"/>
</dbReference>
<accession>A0ABN2TKG5</accession>
<name>A0ABN2TKG5_9ACTN</name>
<gene>
    <name evidence="1" type="ORF">GCM10009839_02990</name>
</gene>
<proteinExistence type="predicted"/>
<comment type="caution">
    <text evidence="1">The sequence shown here is derived from an EMBL/GenBank/DDBJ whole genome shotgun (WGS) entry which is preliminary data.</text>
</comment>
<evidence type="ECO:0000313" key="2">
    <source>
        <dbReference type="Proteomes" id="UP001500751"/>
    </source>
</evidence>
<sequence>MSEGVLVEFVIGSAEFVIGSDWLAGWRARRMVDEYCEDMGHPCGCRDYAAGNRCRGEAEGANH</sequence>
<reference evidence="1 2" key="1">
    <citation type="journal article" date="2019" name="Int. J. Syst. Evol. Microbiol.">
        <title>The Global Catalogue of Microorganisms (GCM) 10K type strain sequencing project: providing services to taxonomists for standard genome sequencing and annotation.</title>
        <authorList>
            <consortium name="The Broad Institute Genomics Platform"/>
            <consortium name="The Broad Institute Genome Sequencing Center for Infectious Disease"/>
            <person name="Wu L."/>
            <person name="Ma J."/>
        </authorList>
    </citation>
    <scope>NUCLEOTIDE SEQUENCE [LARGE SCALE GENOMIC DNA]</scope>
    <source>
        <strain evidence="1 2">JCM 16014</strain>
    </source>
</reference>